<keyword evidence="1" id="KW-0812">Transmembrane</keyword>
<reference evidence="3" key="1">
    <citation type="submission" date="2016-10" db="EMBL/GenBank/DDBJ databases">
        <authorList>
            <person name="Varghese N."/>
            <person name="Submissions S."/>
        </authorList>
    </citation>
    <scope>NUCLEOTIDE SEQUENCE [LARGE SCALE GENOMIC DNA]</scope>
    <source>
        <strain evidence="3">CGMCC 1.10119</strain>
    </source>
</reference>
<dbReference type="OrthoDB" id="50040at2157"/>
<dbReference type="Proteomes" id="UP000199451">
    <property type="component" value="Unassembled WGS sequence"/>
</dbReference>
<dbReference type="STRING" id="660521.SAMN04487949_0615"/>
<keyword evidence="3" id="KW-1185">Reference proteome</keyword>
<dbReference type="InterPro" id="IPR043941">
    <property type="entry name" value="EMC6-arch"/>
</dbReference>
<evidence type="ECO:0000313" key="2">
    <source>
        <dbReference type="EMBL" id="SDM04177.1"/>
    </source>
</evidence>
<protein>
    <submittedName>
        <fullName evidence="2">Uncharacterized protein</fullName>
    </submittedName>
</protein>
<sequence length="104" mass="11000">MATETTTGFSDHMRGVTVTTLACLAGVIAALASAYVVGTTPEAASETLSLAFLGVSILAQLPLLRVVGIDVEDFGAKDYLYVAFMTFTFWFISYGIMLTAGVTF</sequence>
<dbReference type="Pfam" id="PF19094">
    <property type="entry name" value="EMC6_arch"/>
    <property type="match status" value="1"/>
</dbReference>
<dbReference type="EMBL" id="FNHL01000001">
    <property type="protein sequence ID" value="SDM04177.1"/>
    <property type="molecule type" value="Genomic_DNA"/>
</dbReference>
<feature type="transmembrane region" description="Helical" evidence="1">
    <location>
        <begin position="16"/>
        <end position="36"/>
    </location>
</feature>
<feature type="transmembrane region" description="Helical" evidence="1">
    <location>
        <begin position="48"/>
        <end position="67"/>
    </location>
</feature>
<gene>
    <name evidence="2" type="ORF">SAMN04487949_0615</name>
</gene>
<evidence type="ECO:0000313" key="3">
    <source>
        <dbReference type="Proteomes" id="UP000199451"/>
    </source>
</evidence>
<evidence type="ECO:0000256" key="1">
    <source>
        <dbReference type="SAM" id="Phobius"/>
    </source>
</evidence>
<organism evidence="2 3">
    <name type="scientific">Halogranum gelatinilyticum</name>
    <dbReference type="NCBI Taxonomy" id="660521"/>
    <lineage>
        <taxon>Archaea</taxon>
        <taxon>Methanobacteriati</taxon>
        <taxon>Methanobacteriota</taxon>
        <taxon>Stenosarchaea group</taxon>
        <taxon>Halobacteria</taxon>
        <taxon>Halobacteriales</taxon>
        <taxon>Haloferacaceae</taxon>
    </lineage>
</organism>
<dbReference type="RefSeq" id="WP_089693953.1">
    <property type="nucleotide sequence ID" value="NZ_FNHL01000001.1"/>
</dbReference>
<dbReference type="AlphaFoldDB" id="A0A1G9Q115"/>
<keyword evidence="1" id="KW-1133">Transmembrane helix</keyword>
<keyword evidence="1" id="KW-0472">Membrane</keyword>
<accession>A0A1G9Q115</accession>
<feature type="transmembrane region" description="Helical" evidence="1">
    <location>
        <begin position="79"/>
        <end position="102"/>
    </location>
</feature>
<name>A0A1G9Q115_9EURY</name>
<proteinExistence type="predicted"/>